<proteinExistence type="predicted"/>
<feature type="region of interest" description="Disordered" evidence="1">
    <location>
        <begin position="101"/>
        <end position="121"/>
    </location>
</feature>
<evidence type="ECO:0000256" key="1">
    <source>
        <dbReference type="SAM" id="MobiDB-lite"/>
    </source>
</evidence>
<dbReference type="AlphaFoldDB" id="A0A6M1RQS0"/>
<protein>
    <submittedName>
        <fullName evidence="2">Uncharacterized protein</fullName>
    </submittedName>
</protein>
<sequence length="212" mass="23088">MMYGYRAYSPSLGRSLNRDVINELGHRVFTVERHFRLNLSEEQDLYCPLMNDVVNRYDADGRGIVPVIVAGSIGIGIRYCTDVLGCRLRVLLALSGGEQEADRVAPDDTTQRGPNAAEGGDADAPTHCIAACNLARNWWPCFGPDGALERLQARETSGSLGSQMDRLNNEVGFGIGYGLECGKSCTDACLDALRKGLLYEIRNGQIVPSSDE</sequence>
<dbReference type="EMBL" id="JAAKYA010000068">
    <property type="protein sequence ID" value="NGO39727.1"/>
    <property type="molecule type" value="Genomic_DNA"/>
</dbReference>
<organism evidence="2 3">
    <name type="scientific">Limisphaera ngatamarikiensis</name>
    <dbReference type="NCBI Taxonomy" id="1324935"/>
    <lineage>
        <taxon>Bacteria</taxon>
        <taxon>Pseudomonadati</taxon>
        <taxon>Verrucomicrobiota</taxon>
        <taxon>Verrucomicrobiia</taxon>
        <taxon>Limisphaerales</taxon>
        <taxon>Limisphaeraceae</taxon>
        <taxon>Limisphaera</taxon>
    </lineage>
</organism>
<accession>A0A6M1RQS0</accession>
<gene>
    <name evidence="2" type="ORF">G4L39_10025</name>
</gene>
<reference evidence="2 3" key="1">
    <citation type="submission" date="2020-02" db="EMBL/GenBank/DDBJ databases">
        <title>Draft genome sequence of Limisphaera ngatamarikiensis NGM72.4T, a thermophilic Verrucomicrobia grouped in subdivision 3.</title>
        <authorList>
            <person name="Carere C.R."/>
            <person name="Steen J."/>
            <person name="Hugenholtz P."/>
            <person name="Stott M.B."/>
        </authorList>
    </citation>
    <scope>NUCLEOTIDE SEQUENCE [LARGE SCALE GENOMIC DNA]</scope>
    <source>
        <strain evidence="2 3">NGM72.4</strain>
    </source>
</reference>
<evidence type="ECO:0000313" key="3">
    <source>
        <dbReference type="Proteomes" id="UP000477311"/>
    </source>
</evidence>
<evidence type="ECO:0000313" key="2">
    <source>
        <dbReference type="EMBL" id="NGO39727.1"/>
    </source>
</evidence>
<dbReference type="Proteomes" id="UP000477311">
    <property type="component" value="Unassembled WGS sequence"/>
</dbReference>
<feature type="compositionally biased region" description="Basic and acidic residues" evidence="1">
    <location>
        <begin position="101"/>
        <end position="110"/>
    </location>
</feature>
<keyword evidence="3" id="KW-1185">Reference proteome</keyword>
<comment type="caution">
    <text evidence="2">The sequence shown here is derived from an EMBL/GenBank/DDBJ whole genome shotgun (WGS) entry which is preliminary data.</text>
</comment>
<name>A0A6M1RQS0_9BACT</name>